<organism evidence="3 4">
    <name type="scientific">Aspergillus granulosus</name>
    <dbReference type="NCBI Taxonomy" id="176169"/>
    <lineage>
        <taxon>Eukaryota</taxon>
        <taxon>Fungi</taxon>
        <taxon>Dikarya</taxon>
        <taxon>Ascomycota</taxon>
        <taxon>Pezizomycotina</taxon>
        <taxon>Eurotiomycetes</taxon>
        <taxon>Eurotiomycetidae</taxon>
        <taxon>Eurotiales</taxon>
        <taxon>Aspergillaceae</taxon>
        <taxon>Aspergillus</taxon>
        <taxon>Aspergillus subgen. Nidulantes</taxon>
    </lineage>
</organism>
<feature type="compositionally biased region" description="Polar residues" evidence="2">
    <location>
        <begin position="35"/>
        <end position="45"/>
    </location>
</feature>
<feature type="compositionally biased region" description="Polar residues" evidence="2">
    <location>
        <begin position="688"/>
        <end position="697"/>
    </location>
</feature>
<evidence type="ECO:0000256" key="2">
    <source>
        <dbReference type="SAM" id="MobiDB-lite"/>
    </source>
</evidence>
<sequence length="724" mass="82219">MPQNPHNSRDPRLNRPPLTHRLSHHETPRRLPSGPAQQLAQPPSEDQNDASPDLFIRGISELVQVAAATAAHQSEKEKLQKKRDTTADLLRKARNHQGFPSTIEFFQNSQNEEDQVLAKIDQKIKENETNYKRLQADLKNRWAATLNSRSPDSQEDISQLQKASRLAKDKILDLRDDYGQLRDRSRSQDGQLRDLEKSLKDLQDITRHQQRVLADCTSLNKDVRILQDNTRNQQGELTKYATNLGVFKNSLDSLSSRLEQLEKGMPLLPHGTAKPEHEITGDSKKTLDDLTVQFKKLEERTAAWADKTGFLSSSYQRISALPDQVNRILQVQQEKLDRFDNNQATITKLNATVTKLHSRLDDLQNIQSAKDDLLMAQIEELEGTLTSAKTDHERLSGQVEQLSSRVPTEPVEPKLAGLGVDVQHLREGLIRQHEGIANLGIGLTSLETRYNNLSTEPIVQHMLGVFQEIYPQWDPTCKMLTRKIEQLETHARTTSFSTEELNRLKTEHATLSQKLGGLLERYEWLSQEEFRQVQTRVEALSTKQNNMDNDFTSKKTANQALLREVERELESLNRRIDSLNQSVEMLKSECAQAKTNTNNVEPDLRSLELRIGGLEKSSRTLKEQVDALAKPTPPREVFPENGSSTHEQTPKMQAPPRPSKPDLSDTATAVKVKRRHHSTVSDDERSNSQDSVTSSTVGHGDARKKKKKKKKRRLEVEGPIEIDD</sequence>
<accession>A0ABR4HBD8</accession>
<dbReference type="Proteomes" id="UP001610334">
    <property type="component" value="Unassembled WGS sequence"/>
</dbReference>
<dbReference type="PANTHER" id="PTHR47357:SF1">
    <property type="entry name" value="SPINDLE POLE BODY COMPONENT 110"/>
    <property type="match status" value="1"/>
</dbReference>
<evidence type="ECO:0008006" key="5">
    <source>
        <dbReference type="Google" id="ProtNLM"/>
    </source>
</evidence>
<feature type="region of interest" description="Disordered" evidence="2">
    <location>
        <begin position="1"/>
        <end position="52"/>
    </location>
</feature>
<gene>
    <name evidence="3" type="ORF">BJX63DRAFT_421998</name>
</gene>
<keyword evidence="1" id="KW-0175">Coiled coil</keyword>
<reference evidence="3 4" key="1">
    <citation type="submission" date="2024-07" db="EMBL/GenBank/DDBJ databases">
        <title>Section-level genome sequencing and comparative genomics of Aspergillus sections Usti and Cavernicolus.</title>
        <authorList>
            <consortium name="Lawrence Berkeley National Laboratory"/>
            <person name="Nybo J.L."/>
            <person name="Vesth T.C."/>
            <person name="Theobald S."/>
            <person name="Frisvad J.C."/>
            <person name="Larsen T.O."/>
            <person name="Kjaerboelling I."/>
            <person name="Rothschild-Mancinelli K."/>
            <person name="Lyhne E.K."/>
            <person name="Kogle M.E."/>
            <person name="Barry K."/>
            <person name="Clum A."/>
            <person name="Na H."/>
            <person name="Ledsgaard L."/>
            <person name="Lin J."/>
            <person name="Lipzen A."/>
            <person name="Kuo A."/>
            <person name="Riley R."/>
            <person name="Mondo S."/>
            <person name="Labutti K."/>
            <person name="Haridas S."/>
            <person name="Pangalinan J."/>
            <person name="Salamov A.A."/>
            <person name="Simmons B.A."/>
            <person name="Magnuson J.K."/>
            <person name="Chen J."/>
            <person name="Drula E."/>
            <person name="Henrissat B."/>
            <person name="Wiebenga A."/>
            <person name="Lubbers R.J."/>
            <person name="Gomes A.C."/>
            <person name="Makela M.R."/>
            <person name="Stajich J."/>
            <person name="Grigoriev I.V."/>
            <person name="Mortensen U.H."/>
            <person name="De Vries R.P."/>
            <person name="Baker S.E."/>
            <person name="Andersen M.R."/>
        </authorList>
    </citation>
    <scope>NUCLEOTIDE SEQUENCE [LARGE SCALE GENOMIC DNA]</scope>
    <source>
        <strain evidence="3 4">CBS 588.65</strain>
    </source>
</reference>
<evidence type="ECO:0000313" key="4">
    <source>
        <dbReference type="Proteomes" id="UP001610334"/>
    </source>
</evidence>
<protein>
    <recommendedName>
        <fullName evidence="5">Paramyosin</fullName>
    </recommendedName>
</protein>
<feature type="compositionally biased region" description="Polar residues" evidence="2">
    <location>
        <begin position="641"/>
        <end position="651"/>
    </location>
</feature>
<comment type="caution">
    <text evidence="3">The sequence shown here is derived from an EMBL/GenBank/DDBJ whole genome shotgun (WGS) entry which is preliminary data.</text>
</comment>
<dbReference type="Gene3D" id="1.10.287.1490">
    <property type="match status" value="1"/>
</dbReference>
<name>A0ABR4HBD8_9EURO</name>
<dbReference type="EMBL" id="JBFXLT010000051">
    <property type="protein sequence ID" value="KAL2812097.1"/>
    <property type="molecule type" value="Genomic_DNA"/>
</dbReference>
<evidence type="ECO:0000313" key="3">
    <source>
        <dbReference type="EMBL" id="KAL2812097.1"/>
    </source>
</evidence>
<proteinExistence type="predicted"/>
<evidence type="ECO:0000256" key="1">
    <source>
        <dbReference type="SAM" id="Coils"/>
    </source>
</evidence>
<feature type="region of interest" description="Disordered" evidence="2">
    <location>
        <begin position="618"/>
        <end position="724"/>
    </location>
</feature>
<keyword evidence="4" id="KW-1185">Reference proteome</keyword>
<feature type="coiled-coil region" evidence="1">
    <location>
        <begin position="76"/>
        <end position="137"/>
    </location>
</feature>
<feature type="coiled-coil region" evidence="1">
    <location>
        <begin position="346"/>
        <end position="405"/>
    </location>
</feature>
<dbReference type="PANTHER" id="PTHR47357">
    <property type="entry name" value="COP1-INTERACTIVE PROTEIN 1"/>
    <property type="match status" value="1"/>
</dbReference>
<feature type="compositionally biased region" description="Basic residues" evidence="2">
    <location>
        <begin position="702"/>
        <end position="713"/>
    </location>
</feature>